<evidence type="ECO:0000256" key="1">
    <source>
        <dbReference type="SAM" id="Phobius"/>
    </source>
</evidence>
<dbReference type="AlphaFoldDB" id="A0A024WGR1"/>
<proteinExistence type="predicted"/>
<name>A0A024WGR1_PLAFA</name>
<dbReference type="EMBL" id="KI925923">
    <property type="protein sequence ID" value="ETW45865.1"/>
    <property type="molecule type" value="Genomic_DNA"/>
</dbReference>
<reference evidence="2 3" key="2">
    <citation type="submission" date="2013-02" db="EMBL/GenBank/DDBJ databases">
        <title>The Genome Sequence of Plasmodium falciparum MaliPS096_E11.</title>
        <authorList>
            <consortium name="The Broad Institute Genome Sequencing Platform"/>
            <consortium name="The Broad Institute Genome Sequencing Center for Infectious Disease"/>
            <person name="Neafsey D."/>
            <person name="Cheeseman I."/>
            <person name="Volkman S."/>
            <person name="Adams J."/>
            <person name="Walker B."/>
            <person name="Young S.K."/>
            <person name="Zeng Q."/>
            <person name="Gargeya S."/>
            <person name="Fitzgerald M."/>
            <person name="Haas B."/>
            <person name="Abouelleil A."/>
            <person name="Alvarado L."/>
            <person name="Arachchi H.M."/>
            <person name="Berlin A.M."/>
            <person name="Chapman S.B."/>
            <person name="Dewar J."/>
            <person name="Goldberg J."/>
            <person name="Griggs A."/>
            <person name="Gujja S."/>
            <person name="Hansen M."/>
            <person name="Howarth C."/>
            <person name="Imamovic A."/>
            <person name="Larimer J."/>
            <person name="McCowan C."/>
            <person name="Murphy C."/>
            <person name="Neiman D."/>
            <person name="Pearson M."/>
            <person name="Priest M."/>
            <person name="Roberts A."/>
            <person name="Saif S."/>
            <person name="Shea T."/>
            <person name="Sisk P."/>
            <person name="Sykes S."/>
            <person name="Wortman J."/>
            <person name="Nusbaum C."/>
            <person name="Birren B."/>
        </authorList>
    </citation>
    <scope>NUCLEOTIDE SEQUENCE [LARGE SCALE GENOMIC DNA]</scope>
    <source>
        <strain evidence="2 3">MaliPS096_E11</strain>
    </source>
</reference>
<feature type="transmembrane region" description="Helical" evidence="1">
    <location>
        <begin position="115"/>
        <end position="132"/>
    </location>
</feature>
<feature type="transmembrane region" description="Helical" evidence="1">
    <location>
        <begin position="79"/>
        <end position="103"/>
    </location>
</feature>
<feature type="transmembrane region" description="Helical" evidence="1">
    <location>
        <begin position="16"/>
        <end position="37"/>
    </location>
</feature>
<reference evidence="2 3" key="1">
    <citation type="submission" date="2013-02" db="EMBL/GenBank/DDBJ databases">
        <title>The Genome Annotation of Plasmodium falciparum MaliPS096_E11.</title>
        <authorList>
            <consortium name="The Broad Institute Genome Sequencing Platform"/>
            <consortium name="The Broad Institute Genome Sequencing Center for Infectious Disease"/>
            <person name="Neafsey D."/>
            <person name="Hoffman S."/>
            <person name="Volkman S."/>
            <person name="Rosenthal P."/>
            <person name="Walker B."/>
            <person name="Young S.K."/>
            <person name="Zeng Q."/>
            <person name="Gargeya S."/>
            <person name="Fitzgerald M."/>
            <person name="Haas B."/>
            <person name="Abouelleil A."/>
            <person name="Allen A.W."/>
            <person name="Alvarado L."/>
            <person name="Arachchi H.M."/>
            <person name="Berlin A.M."/>
            <person name="Chapman S.B."/>
            <person name="Gainer-Dewar J."/>
            <person name="Goldberg J."/>
            <person name="Griggs A."/>
            <person name="Gujja S."/>
            <person name="Hansen M."/>
            <person name="Howarth C."/>
            <person name="Imamovic A."/>
            <person name="Ireland A."/>
            <person name="Larimer J."/>
            <person name="McCowan C."/>
            <person name="Murphy C."/>
            <person name="Pearson M."/>
            <person name="Poon T.W."/>
            <person name="Priest M."/>
            <person name="Roberts A."/>
            <person name="Saif S."/>
            <person name="Shea T."/>
            <person name="Sisk P."/>
            <person name="Sykes S."/>
            <person name="Wortman J."/>
            <person name="Nusbaum C."/>
            <person name="Birren B."/>
        </authorList>
    </citation>
    <scope>NUCLEOTIDE SEQUENCE [LARGE SCALE GENOMIC DNA]</scope>
    <source>
        <strain evidence="2 3">MaliPS096_E11</strain>
    </source>
</reference>
<accession>A0A024WGR1</accession>
<keyword evidence="1" id="KW-0472">Membrane</keyword>
<keyword evidence="1" id="KW-0812">Transmembrane</keyword>
<dbReference type="Proteomes" id="UP000030699">
    <property type="component" value="Unassembled WGS sequence"/>
</dbReference>
<feature type="transmembrane region" description="Helical" evidence="1">
    <location>
        <begin position="152"/>
        <end position="179"/>
    </location>
</feature>
<gene>
    <name evidence="2" type="ORF">PFMALIP_06069</name>
</gene>
<organism evidence="2 3">
    <name type="scientific">Plasmodium falciparum MaliPS096_E11</name>
    <dbReference type="NCBI Taxonomy" id="1036727"/>
    <lineage>
        <taxon>Eukaryota</taxon>
        <taxon>Sar</taxon>
        <taxon>Alveolata</taxon>
        <taxon>Apicomplexa</taxon>
        <taxon>Aconoidasida</taxon>
        <taxon>Haemosporida</taxon>
        <taxon>Plasmodiidae</taxon>
        <taxon>Plasmodium</taxon>
        <taxon>Plasmodium (Laverania)</taxon>
    </lineage>
</organism>
<evidence type="ECO:0000313" key="2">
    <source>
        <dbReference type="EMBL" id="ETW45865.1"/>
    </source>
</evidence>
<evidence type="ECO:0000313" key="3">
    <source>
        <dbReference type="Proteomes" id="UP000030699"/>
    </source>
</evidence>
<keyword evidence="1" id="KW-1133">Transmembrane helix</keyword>
<protein>
    <submittedName>
        <fullName evidence="2">Uncharacterized protein</fullName>
    </submittedName>
</protein>
<feature type="transmembrane region" description="Helical" evidence="1">
    <location>
        <begin position="49"/>
        <end position="73"/>
    </location>
</feature>
<sequence>MSYIALRCTIITNITHLLLLSSLMSSLFYFLVQLLSLCYPTTTNFMSYLALRCTIITNITHLLLLTSFISSLLSNITHLLLLSSLISSLFYFMGQLLPSSYLITTKSMSNMHNNVQHNSFTTTIVSLFITMVPLTSSTNFTSLNYYSLHVQFLLLFVISCTIMHNNVQFVFIITAFTLLQHHLLLSTHTYNLTTSSNLLPIPGLASTYYIVLPPCVPPH</sequence>